<name>A0A316XA83_9FLAO</name>
<dbReference type="Pfam" id="PF02311">
    <property type="entry name" value="AraC_binding"/>
    <property type="match status" value="1"/>
</dbReference>
<dbReference type="PANTHER" id="PTHR43280">
    <property type="entry name" value="ARAC-FAMILY TRANSCRIPTIONAL REGULATOR"/>
    <property type="match status" value="1"/>
</dbReference>
<accession>A0A316XA83</accession>
<dbReference type="AlphaFoldDB" id="A0A316XA83"/>
<dbReference type="InterPro" id="IPR020449">
    <property type="entry name" value="Tscrpt_reg_AraC-type_HTH"/>
</dbReference>
<dbReference type="OrthoDB" id="1007667at2"/>
<keyword evidence="1" id="KW-0805">Transcription regulation</keyword>
<gene>
    <name evidence="5" type="ORF">C1638_004065</name>
</gene>
<sequence>MISFLCFYPFFTTFAYLNPFSMAKKSPKEPGFVSQLAFDEVLEQVEFDLRIKEFVVMEIDKANYIIKPNMPYRSDYFCIFLVQKGSVSFRLDDKRYEVSKGDLVFCPMAETFWVDNIADDYDAKYIFFSVDFISQAGFNYKSNNVLKSLSSDPTHIIRNEPELYRKLDFHLDELKVLNNKEKDNYYFNEMIWHHFSLVIYEIDNYFKKIEKPHVVTHREDELTTSFFKLVQEHFKEEHNVQFYADRLFISRKYLTKVINKTMLKSPRDIIHQVLAVEARLLLKNPNLNVNEVAAQLKFSDQASFSKFFKKHTGRSPLEYRKDDLY</sequence>
<dbReference type="SMART" id="SM00342">
    <property type="entry name" value="HTH_ARAC"/>
    <property type="match status" value="1"/>
</dbReference>
<dbReference type="SUPFAM" id="SSF51182">
    <property type="entry name" value="RmlC-like cupins"/>
    <property type="match status" value="1"/>
</dbReference>
<dbReference type="InterPro" id="IPR009057">
    <property type="entry name" value="Homeodomain-like_sf"/>
</dbReference>
<dbReference type="InterPro" id="IPR014710">
    <property type="entry name" value="RmlC-like_jellyroll"/>
</dbReference>
<evidence type="ECO:0000313" key="5">
    <source>
        <dbReference type="EMBL" id="PWN67780.1"/>
    </source>
</evidence>
<dbReference type="GO" id="GO:0043565">
    <property type="term" value="F:sequence-specific DNA binding"/>
    <property type="evidence" value="ECO:0007669"/>
    <property type="project" value="InterPro"/>
</dbReference>
<dbReference type="Pfam" id="PF12833">
    <property type="entry name" value="HTH_18"/>
    <property type="match status" value="1"/>
</dbReference>
<dbReference type="Proteomes" id="UP000236182">
    <property type="component" value="Unassembled WGS sequence"/>
</dbReference>
<dbReference type="SUPFAM" id="SSF46689">
    <property type="entry name" value="Homeodomain-like"/>
    <property type="match status" value="1"/>
</dbReference>
<evidence type="ECO:0000256" key="2">
    <source>
        <dbReference type="ARBA" id="ARBA00023125"/>
    </source>
</evidence>
<keyword evidence="2" id="KW-0238">DNA-binding</keyword>
<dbReference type="PANTHER" id="PTHR43280:SF32">
    <property type="entry name" value="TRANSCRIPTIONAL REGULATORY PROTEIN"/>
    <property type="match status" value="1"/>
</dbReference>
<evidence type="ECO:0000259" key="4">
    <source>
        <dbReference type="PROSITE" id="PS01124"/>
    </source>
</evidence>
<dbReference type="Gene3D" id="1.10.10.60">
    <property type="entry name" value="Homeodomain-like"/>
    <property type="match status" value="1"/>
</dbReference>
<dbReference type="PROSITE" id="PS01124">
    <property type="entry name" value="HTH_ARAC_FAMILY_2"/>
    <property type="match status" value="1"/>
</dbReference>
<evidence type="ECO:0000256" key="3">
    <source>
        <dbReference type="ARBA" id="ARBA00023163"/>
    </source>
</evidence>
<reference evidence="5" key="1">
    <citation type="submission" date="2018-04" db="EMBL/GenBank/DDBJ databases">
        <title>Draft Genome Sequences of Chryseobacterium lactis NCTC11390T isolated from milk, Chryseobacterium oncorhynchi 701B-08T from rainbow trout, and Chryseobacterium viscerum 687B-08T from diseased fish.</title>
        <authorList>
            <person name="Jeong J.-J."/>
            <person name="Lee Y.J."/>
            <person name="Pathiraja D."/>
            <person name="Park B."/>
            <person name="Choi I.-G."/>
            <person name="Kim K.D."/>
        </authorList>
    </citation>
    <scope>NUCLEOTIDE SEQUENCE [LARGE SCALE GENOMIC DNA]</scope>
    <source>
        <strain evidence="5">701B-08</strain>
    </source>
</reference>
<dbReference type="InterPro" id="IPR011051">
    <property type="entry name" value="RmlC_Cupin_sf"/>
</dbReference>
<proteinExistence type="predicted"/>
<dbReference type="EMBL" id="PPEI02000001">
    <property type="protein sequence ID" value="PWN67780.1"/>
    <property type="molecule type" value="Genomic_DNA"/>
</dbReference>
<evidence type="ECO:0000313" key="6">
    <source>
        <dbReference type="Proteomes" id="UP000236182"/>
    </source>
</evidence>
<keyword evidence="6" id="KW-1185">Reference proteome</keyword>
<evidence type="ECO:0000256" key="1">
    <source>
        <dbReference type="ARBA" id="ARBA00023015"/>
    </source>
</evidence>
<organism evidence="5 6">
    <name type="scientific">Chryseobacterium oncorhynchi</name>
    <dbReference type="NCBI Taxonomy" id="741074"/>
    <lineage>
        <taxon>Bacteria</taxon>
        <taxon>Pseudomonadati</taxon>
        <taxon>Bacteroidota</taxon>
        <taxon>Flavobacteriia</taxon>
        <taxon>Flavobacteriales</taxon>
        <taxon>Weeksellaceae</taxon>
        <taxon>Chryseobacterium group</taxon>
        <taxon>Chryseobacterium</taxon>
    </lineage>
</organism>
<comment type="caution">
    <text evidence="5">The sequence shown here is derived from an EMBL/GenBank/DDBJ whole genome shotgun (WGS) entry which is preliminary data.</text>
</comment>
<feature type="domain" description="HTH araC/xylS-type" evidence="4">
    <location>
        <begin position="224"/>
        <end position="322"/>
    </location>
</feature>
<dbReference type="GO" id="GO:0003700">
    <property type="term" value="F:DNA-binding transcription factor activity"/>
    <property type="evidence" value="ECO:0007669"/>
    <property type="project" value="InterPro"/>
</dbReference>
<dbReference type="InterPro" id="IPR003313">
    <property type="entry name" value="AraC-bd"/>
</dbReference>
<dbReference type="PRINTS" id="PR00032">
    <property type="entry name" value="HTHARAC"/>
</dbReference>
<keyword evidence="3" id="KW-0804">Transcription</keyword>
<dbReference type="InterPro" id="IPR018060">
    <property type="entry name" value="HTH_AraC"/>
</dbReference>
<protein>
    <submittedName>
        <fullName evidence="5">AraC family transcriptional regulator</fullName>
    </submittedName>
</protein>
<dbReference type="Gene3D" id="2.60.120.10">
    <property type="entry name" value="Jelly Rolls"/>
    <property type="match status" value="1"/>
</dbReference>